<evidence type="ECO:0000256" key="3">
    <source>
        <dbReference type="ARBA" id="ARBA00023277"/>
    </source>
</evidence>
<keyword evidence="4" id="KW-0684">Rhamnose metabolism</keyword>
<dbReference type="EC" id="5.1.3.-" evidence="5"/>
<keyword evidence="2 5" id="KW-0413">Isomerase</keyword>
<reference evidence="5 6" key="1">
    <citation type="journal article" date="2016" name="Genome Announc.">
        <title>First Complete Genome Sequence of a Subdivision 6 Acidobacterium Strain.</title>
        <authorList>
            <person name="Huang S."/>
            <person name="Vieira S."/>
            <person name="Bunk B."/>
            <person name="Riedel T."/>
            <person name="Sproer C."/>
            <person name="Overmann J."/>
        </authorList>
    </citation>
    <scope>NUCLEOTIDE SEQUENCE [LARGE SCALE GENOMIC DNA]</scope>
    <source>
        <strain evidence="6">DSM 100886 HEG_-6_39</strain>
    </source>
</reference>
<dbReference type="EMBL" id="CP015136">
    <property type="protein sequence ID" value="AMY08580.1"/>
    <property type="molecule type" value="Genomic_DNA"/>
</dbReference>
<dbReference type="AlphaFoldDB" id="A0A143PK01"/>
<dbReference type="Proteomes" id="UP000076079">
    <property type="component" value="Chromosome"/>
</dbReference>
<evidence type="ECO:0000256" key="2">
    <source>
        <dbReference type="ARBA" id="ARBA00023235"/>
    </source>
</evidence>
<dbReference type="Pfam" id="PF05336">
    <property type="entry name" value="rhaM"/>
    <property type="match status" value="1"/>
</dbReference>
<dbReference type="GO" id="GO:0016857">
    <property type="term" value="F:racemase and epimerase activity, acting on carbohydrates and derivatives"/>
    <property type="evidence" value="ECO:0007669"/>
    <property type="project" value="InterPro"/>
</dbReference>
<evidence type="ECO:0000256" key="4">
    <source>
        <dbReference type="ARBA" id="ARBA00023308"/>
    </source>
</evidence>
<evidence type="ECO:0000256" key="1">
    <source>
        <dbReference type="ARBA" id="ARBA00022490"/>
    </source>
</evidence>
<dbReference type="SUPFAM" id="SSF54909">
    <property type="entry name" value="Dimeric alpha+beta barrel"/>
    <property type="match status" value="1"/>
</dbReference>
<gene>
    <name evidence="5" type="primary">rhaM</name>
    <name evidence="5" type="ORF">LuPra_01784</name>
</gene>
<protein>
    <submittedName>
        <fullName evidence="5">L-rhamnose mutarotase</fullName>
        <ecNumber evidence="5">5.1.3.-</ecNumber>
    </submittedName>
</protein>
<dbReference type="PANTHER" id="PTHR34389:SF2">
    <property type="entry name" value="L-RHAMNOSE MUTAROTASE"/>
    <property type="match status" value="1"/>
</dbReference>
<dbReference type="GO" id="GO:0019301">
    <property type="term" value="P:rhamnose catabolic process"/>
    <property type="evidence" value="ECO:0007669"/>
    <property type="project" value="TreeGrafter"/>
</dbReference>
<name>A0A143PK01_LUTPR</name>
<keyword evidence="1" id="KW-0963">Cytoplasm</keyword>
<dbReference type="PATRIC" id="fig|1813736.3.peg.1870"/>
<dbReference type="InterPro" id="IPR011008">
    <property type="entry name" value="Dimeric_a/b-barrel"/>
</dbReference>
<dbReference type="GO" id="GO:0005737">
    <property type="term" value="C:cytoplasm"/>
    <property type="evidence" value="ECO:0007669"/>
    <property type="project" value="InterPro"/>
</dbReference>
<evidence type="ECO:0000313" key="6">
    <source>
        <dbReference type="Proteomes" id="UP000076079"/>
    </source>
</evidence>
<proteinExistence type="inferred from homology"/>
<dbReference type="PANTHER" id="PTHR34389">
    <property type="entry name" value="L-RHAMNOSE MUTAROTASE"/>
    <property type="match status" value="1"/>
</dbReference>
<dbReference type="InterPro" id="IPR013448">
    <property type="entry name" value="L-rhamnose_mutarotase"/>
</dbReference>
<dbReference type="KEGG" id="abac:LuPra_01784"/>
<keyword evidence="6" id="KW-1185">Reference proteome</keyword>
<sequence length="113" mass="13126">MTPLTETVAFRMRLHEGQAEEYRRRHDAIWPELVALLREAGVVDYRIFLDEETHALFAVLTRRADHDLDALPGHPVMQRWWAMMADIMDTEADASPVQVPLRQVFELSHTSET</sequence>
<organism evidence="5 6">
    <name type="scientific">Luteitalea pratensis</name>
    <dbReference type="NCBI Taxonomy" id="1855912"/>
    <lineage>
        <taxon>Bacteria</taxon>
        <taxon>Pseudomonadati</taxon>
        <taxon>Acidobacteriota</taxon>
        <taxon>Vicinamibacteria</taxon>
        <taxon>Vicinamibacterales</taxon>
        <taxon>Vicinamibacteraceae</taxon>
        <taxon>Luteitalea</taxon>
    </lineage>
</organism>
<dbReference type="Gene3D" id="3.30.70.100">
    <property type="match status" value="1"/>
</dbReference>
<keyword evidence="3" id="KW-0119">Carbohydrate metabolism</keyword>
<dbReference type="InterPro" id="IPR008000">
    <property type="entry name" value="Rham/fucose_mutarotase"/>
</dbReference>
<evidence type="ECO:0000313" key="5">
    <source>
        <dbReference type="EMBL" id="AMY08580.1"/>
    </source>
</evidence>
<accession>A0A143PK01</accession>
<dbReference type="HAMAP" id="MF_01663">
    <property type="entry name" value="L_rham_rotase"/>
    <property type="match status" value="1"/>
</dbReference>
<reference evidence="6" key="2">
    <citation type="submission" date="2016-04" db="EMBL/GenBank/DDBJ databases">
        <title>First Complete Genome Sequence of a Subdivision 6 Acidobacterium.</title>
        <authorList>
            <person name="Huang S."/>
            <person name="Vieira S."/>
            <person name="Bunk B."/>
            <person name="Riedel T."/>
            <person name="Sproeer C."/>
            <person name="Overmann J."/>
        </authorList>
    </citation>
    <scope>NUCLEOTIDE SEQUENCE [LARGE SCALE GENOMIC DNA]</scope>
    <source>
        <strain evidence="6">DSM 100886 HEG_-6_39</strain>
    </source>
</reference>
<dbReference type="STRING" id="1855912.LuPra_01784"/>